<proteinExistence type="inferred from homology"/>
<dbReference type="GO" id="GO:0008804">
    <property type="term" value="F:carbamate kinase activity"/>
    <property type="evidence" value="ECO:0007669"/>
    <property type="project" value="UniProtKB-UniRule"/>
</dbReference>
<dbReference type="PANTHER" id="PTHR30409:SF1">
    <property type="entry name" value="CARBAMATE KINASE-RELATED"/>
    <property type="match status" value="1"/>
</dbReference>
<comment type="caution">
    <text evidence="8">The sequence shown here is derived from an EMBL/GenBank/DDBJ whole genome shotgun (WGS) entry which is preliminary data.</text>
</comment>
<evidence type="ECO:0000256" key="3">
    <source>
        <dbReference type="ARBA" id="ARBA00022679"/>
    </source>
</evidence>
<dbReference type="SUPFAM" id="SSF53633">
    <property type="entry name" value="Carbamate kinase-like"/>
    <property type="match status" value="1"/>
</dbReference>
<name>A0ABD5ZZ07_9EURY</name>
<evidence type="ECO:0000256" key="4">
    <source>
        <dbReference type="ARBA" id="ARBA00022777"/>
    </source>
</evidence>
<keyword evidence="4 6" id="KW-0418">Kinase</keyword>
<evidence type="ECO:0000256" key="5">
    <source>
        <dbReference type="NCBIfam" id="TIGR00746"/>
    </source>
</evidence>
<keyword evidence="3 6" id="KW-0808">Transferase</keyword>
<evidence type="ECO:0000256" key="6">
    <source>
        <dbReference type="PIRNR" id="PIRNR000723"/>
    </source>
</evidence>
<evidence type="ECO:0000256" key="1">
    <source>
        <dbReference type="ARBA" id="ARBA00011066"/>
    </source>
</evidence>
<dbReference type="Pfam" id="PF00696">
    <property type="entry name" value="AA_kinase"/>
    <property type="match status" value="1"/>
</dbReference>
<reference evidence="8 9" key="1">
    <citation type="journal article" date="2019" name="Int. J. Syst. Evol. Microbiol.">
        <title>The Global Catalogue of Microorganisms (GCM) 10K type strain sequencing project: providing services to taxonomists for standard genome sequencing and annotation.</title>
        <authorList>
            <consortium name="The Broad Institute Genomics Platform"/>
            <consortium name="The Broad Institute Genome Sequencing Center for Infectious Disease"/>
            <person name="Wu L."/>
            <person name="Ma J."/>
        </authorList>
    </citation>
    <scope>NUCLEOTIDE SEQUENCE [LARGE SCALE GENOMIC DNA]</scope>
    <source>
        <strain evidence="8 9">GX21</strain>
    </source>
</reference>
<dbReference type="InterPro" id="IPR036393">
    <property type="entry name" value="AceGlu_kinase-like_sf"/>
</dbReference>
<dbReference type="InterPro" id="IPR003964">
    <property type="entry name" value="Carb_kinase"/>
</dbReference>
<dbReference type="PANTHER" id="PTHR30409">
    <property type="entry name" value="CARBAMATE KINASE"/>
    <property type="match status" value="1"/>
</dbReference>
<comment type="similarity">
    <text evidence="1 6">Belongs to the carbamate kinase family.</text>
</comment>
<dbReference type="NCBIfam" id="NF009007">
    <property type="entry name" value="PRK12352.1"/>
    <property type="match status" value="1"/>
</dbReference>
<dbReference type="FunFam" id="3.40.1160.10:FF:000007">
    <property type="entry name" value="Carbamate kinase"/>
    <property type="match status" value="1"/>
</dbReference>
<dbReference type="PIRSF" id="PIRSF000723">
    <property type="entry name" value="Carbamate_kin"/>
    <property type="match status" value="1"/>
</dbReference>
<dbReference type="PRINTS" id="PR01469">
    <property type="entry name" value="CARBMTKINASE"/>
</dbReference>
<dbReference type="AlphaFoldDB" id="A0ABD5ZZ07"/>
<evidence type="ECO:0000259" key="7">
    <source>
        <dbReference type="Pfam" id="PF00696"/>
    </source>
</evidence>
<dbReference type="Proteomes" id="UP001596434">
    <property type="component" value="Unassembled WGS sequence"/>
</dbReference>
<sequence>MVDAPGSPVVVALGGNTLLGQHGPWTADEEVAAIERTAGRLADAVDAGYDLVLTHGNGPQVGNLMLQQESAPDTPQHPLDVLVAETQASIGYLLQRALDNERPGVTETLTLVTQVVVDPDDPAFDSPTKPVGPFYTEAEASSKPFETRAVGDGERPYRRVVPSPEPVSVVEADEISRLVDRGKPVICGGGGGVPVVRDGGLRGVEAVVDKDHTSRLLASEVGAETLVVLTDVEYAYVNYGESGQRPLREVSAAALRRHLDDGAFAAGSMHPKVEACCRFVEEDGERAVITTPERLADALAGDAGTRVVS</sequence>
<dbReference type="EMBL" id="JBHTAT010000001">
    <property type="protein sequence ID" value="MFC7255639.1"/>
    <property type="molecule type" value="Genomic_DNA"/>
</dbReference>
<dbReference type="GO" id="GO:0006520">
    <property type="term" value="P:amino acid metabolic process"/>
    <property type="evidence" value="ECO:0007669"/>
    <property type="project" value="UniProtKB-UniRule"/>
</dbReference>
<evidence type="ECO:0000256" key="2">
    <source>
        <dbReference type="ARBA" id="ARBA00020752"/>
    </source>
</evidence>
<dbReference type="Gene3D" id="3.40.1160.10">
    <property type="entry name" value="Acetylglutamate kinase-like"/>
    <property type="match status" value="1"/>
</dbReference>
<evidence type="ECO:0000313" key="8">
    <source>
        <dbReference type="EMBL" id="MFC7255639.1"/>
    </source>
</evidence>
<evidence type="ECO:0000313" key="9">
    <source>
        <dbReference type="Proteomes" id="UP001596434"/>
    </source>
</evidence>
<dbReference type="CDD" id="cd04235">
    <property type="entry name" value="AAK_CK"/>
    <property type="match status" value="1"/>
</dbReference>
<gene>
    <name evidence="8" type="primary">arcC</name>
    <name evidence="8" type="ORF">ACFQKE_10105</name>
</gene>
<dbReference type="InterPro" id="IPR001048">
    <property type="entry name" value="Asp/Glu/Uridylate_kinase"/>
</dbReference>
<organism evidence="8 9">
    <name type="scientific">Haloplanus litoreus</name>
    <dbReference type="NCBI Taxonomy" id="767515"/>
    <lineage>
        <taxon>Archaea</taxon>
        <taxon>Methanobacteriati</taxon>
        <taxon>Methanobacteriota</taxon>
        <taxon>Stenosarchaea group</taxon>
        <taxon>Halobacteria</taxon>
        <taxon>Halobacteriales</taxon>
        <taxon>Haloferacaceae</taxon>
        <taxon>Haloplanus</taxon>
    </lineage>
</organism>
<feature type="domain" description="Aspartate/glutamate/uridylate kinase" evidence="7">
    <location>
        <begin position="9"/>
        <end position="290"/>
    </location>
</feature>
<dbReference type="RefSeq" id="WP_379703864.1">
    <property type="nucleotide sequence ID" value="NZ_JBHTAT010000001.1"/>
</dbReference>
<protein>
    <recommendedName>
        <fullName evidence="2 5">Carbamate kinase</fullName>
    </recommendedName>
</protein>
<dbReference type="GeneID" id="96954005"/>
<accession>A0ABD5ZZ07</accession>
<dbReference type="NCBIfam" id="TIGR00746">
    <property type="entry name" value="arcC"/>
    <property type="match status" value="1"/>
</dbReference>
<keyword evidence="9" id="KW-1185">Reference proteome</keyword>